<dbReference type="SUPFAM" id="SSF55811">
    <property type="entry name" value="Nudix"/>
    <property type="match status" value="2"/>
</dbReference>
<gene>
    <name evidence="4" type="ORF">ACFPRH_20475</name>
</gene>
<sequence>MSHAQYGGSRTDAALWAGVSVLITDTYGRILLQSVDYRDVKLLPGGAVDPGEPPSHAARRELLEELGIDQPVTRGLAVDWLPSTTPGFHPDTRFPGEILHVYDGGTWNADRIAAIRLPDSEITAAHWIEPAELNRHMEPGDARRALSALRARIDGTTALLEDGTPTAPGVLDRLEVLRTVRKPQRWPWRDSPVPPGLPPTQSWGWLFALDGRALVLIGRDTGSACLPGGTLEPGDGGDPAAALRREAREEAHVETGELIGLGHLHDDGAPGGLPRARIRMAGRITSVGPERRDPVSGHAYARLLATPEQIRELFDWGPEGDRQLAAVHRARAQLQLPAAARQPVTEFPSGGGWL</sequence>
<dbReference type="CDD" id="cd02883">
    <property type="entry name" value="NUDIX_Hydrolase"/>
    <property type="match status" value="1"/>
</dbReference>
<dbReference type="PROSITE" id="PS00893">
    <property type="entry name" value="NUDIX_BOX"/>
    <property type="match status" value="1"/>
</dbReference>
<protein>
    <submittedName>
        <fullName evidence="4">NUDIX domain-containing protein</fullName>
    </submittedName>
</protein>
<dbReference type="PANTHER" id="PTHR43046:SF14">
    <property type="entry name" value="MUTT_NUDIX FAMILY PROTEIN"/>
    <property type="match status" value="1"/>
</dbReference>
<evidence type="ECO:0000313" key="4">
    <source>
        <dbReference type="EMBL" id="MFC5154114.1"/>
    </source>
</evidence>
<organism evidence="4 5">
    <name type="scientific">Streptomyces amakusaensis</name>
    <dbReference type="NCBI Taxonomy" id="67271"/>
    <lineage>
        <taxon>Bacteria</taxon>
        <taxon>Bacillati</taxon>
        <taxon>Actinomycetota</taxon>
        <taxon>Actinomycetes</taxon>
        <taxon>Kitasatosporales</taxon>
        <taxon>Streptomycetaceae</taxon>
        <taxon>Streptomyces</taxon>
    </lineage>
</organism>
<reference evidence="5" key="1">
    <citation type="journal article" date="2019" name="Int. J. Syst. Evol. Microbiol.">
        <title>The Global Catalogue of Microorganisms (GCM) 10K type strain sequencing project: providing services to taxonomists for standard genome sequencing and annotation.</title>
        <authorList>
            <consortium name="The Broad Institute Genomics Platform"/>
            <consortium name="The Broad Institute Genome Sequencing Center for Infectious Disease"/>
            <person name="Wu L."/>
            <person name="Ma J."/>
        </authorList>
    </citation>
    <scope>NUCLEOTIDE SEQUENCE [LARGE SCALE GENOMIC DNA]</scope>
    <source>
        <strain evidence="5">PCU 266</strain>
    </source>
</reference>
<dbReference type="EMBL" id="JBHSKP010000013">
    <property type="protein sequence ID" value="MFC5154114.1"/>
    <property type="molecule type" value="Genomic_DNA"/>
</dbReference>
<dbReference type="Gene3D" id="3.90.79.10">
    <property type="entry name" value="Nucleoside Triphosphate Pyrophosphohydrolase"/>
    <property type="match status" value="2"/>
</dbReference>
<evidence type="ECO:0000256" key="2">
    <source>
        <dbReference type="ARBA" id="ARBA00022801"/>
    </source>
</evidence>
<proteinExistence type="predicted"/>
<dbReference type="Proteomes" id="UP001596160">
    <property type="component" value="Unassembled WGS sequence"/>
</dbReference>
<dbReference type="InterPro" id="IPR000086">
    <property type="entry name" value="NUDIX_hydrolase_dom"/>
</dbReference>
<comment type="cofactor">
    <cofactor evidence="1">
        <name>Mg(2+)</name>
        <dbReference type="ChEBI" id="CHEBI:18420"/>
    </cofactor>
</comment>
<evidence type="ECO:0000259" key="3">
    <source>
        <dbReference type="PROSITE" id="PS51462"/>
    </source>
</evidence>
<dbReference type="PANTHER" id="PTHR43046">
    <property type="entry name" value="GDP-MANNOSE MANNOSYL HYDROLASE"/>
    <property type="match status" value="1"/>
</dbReference>
<dbReference type="InterPro" id="IPR015797">
    <property type="entry name" value="NUDIX_hydrolase-like_dom_sf"/>
</dbReference>
<dbReference type="InterPro" id="IPR020084">
    <property type="entry name" value="NUDIX_hydrolase_CS"/>
</dbReference>
<dbReference type="CDD" id="cd18876">
    <property type="entry name" value="NUDIX_Hydrolase"/>
    <property type="match status" value="1"/>
</dbReference>
<keyword evidence="2" id="KW-0378">Hydrolase</keyword>
<dbReference type="PROSITE" id="PS51462">
    <property type="entry name" value="NUDIX"/>
    <property type="match status" value="1"/>
</dbReference>
<feature type="domain" description="Nudix hydrolase" evidence="3">
    <location>
        <begin position="14"/>
        <end position="150"/>
    </location>
</feature>
<name>A0ABW0AK74_9ACTN</name>
<accession>A0ABW0AK74</accession>
<comment type="caution">
    <text evidence="4">The sequence shown here is derived from an EMBL/GenBank/DDBJ whole genome shotgun (WGS) entry which is preliminary data.</text>
</comment>
<keyword evidence="5" id="KW-1185">Reference proteome</keyword>
<dbReference type="Pfam" id="PF00293">
    <property type="entry name" value="NUDIX"/>
    <property type="match status" value="2"/>
</dbReference>
<evidence type="ECO:0000256" key="1">
    <source>
        <dbReference type="ARBA" id="ARBA00001946"/>
    </source>
</evidence>
<evidence type="ECO:0000313" key="5">
    <source>
        <dbReference type="Proteomes" id="UP001596160"/>
    </source>
</evidence>